<evidence type="ECO:0000256" key="9">
    <source>
        <dbReference type="ARBA" id="ARBA00023306"/>
    </source>
</evidence>
<evidence type="ECO:0000256" key="11">
    <source>
        <dbReference type="ARBA" id="ARBA00035703"/>
    </source>
</evidence>
<evidence type="ECO:0000256" key="4">
    <source>
        <dbReference type="ARBA" id="ARBA00022618"/>
    </source>
</evidence>
<comment type="subcellular location">
    <subcellularLocation>
        <location evidence="1">Cell inner membrane</location>
        <topology evidence="1">Single-pass membrane protein</topology>
    </subcellularLocation>
</comment>
<dbReference type="InterPro" id="IPR009386">
    <property type="entry name" value="ZapG-like"/>
</dbReference>
<reference evidence="16 17" key="1">
    <citation type="submission" date="2019-08" db="EMBL/GenBank/DDBJ databases">
        <title>Complete genome sequence of Kushneria sp. YCWA18, a halophilic phosphate-solubilizing bacterium isolated from Daqiao saltern in China.</title>
        <authorList>
            <person name="Du G.-X."/>
            <person name="Qu L.-Y."/>
        </authorList>
    </citation>
    <scope>NUCLEOTIDE SEQUENCE [LARGE SCALE GENOMIC DNA]</scope>
    <source>
        <strain evidence="16 17">YCWA18</strain>
    </source>
</reference>
<feature type="transmembrane region" description="Helical" evidence="15">
    <location>
        <begin position="44"/>
        <end position="66"/>
    </location>
</feature>
<keyword evidence="3" id="KW-0997">Cell inner membrane</keyword>
<keyword evidence="5 15" id="KW-0812">Transmembrane</keyword>
<evidence type="ECO:0000256" key="6">
    <source>
        <dbReference type="ARBA" id="ARBA00022960"/>
    </source>
</evidence>
<feature type="coiled-coil region" evidence="13">
    <location>
        <begin position="73"/>
        <end position="125"/>
    </location>
</feature>
<dbReference type="KEGG" id="kuy:FY550_10015"/>
<evidence type="ECO:0000256" key="8">
    <source>
        <dbReference type="ARBA" id="ARBA00023136"/>
    </source>
</evidence>
<gene>
    <name evidence="16" type="ORF">FY550_10015</name>
</gene>
<protein>
    <recommendedName>
        <fullName evidence="11">Z-ring associated protein G</fullName>
    </recommendedName>
    <alternativeName>
        <fullName evidence="12">Cell division protein ZapG</fullName>
    </alternativeName>
</protein>
<proteinExistence type="inferred from homology"/>
<organism evidence="16 17">
    <name type="scientific">Kushneria phosphatilytica</name>
    <dbReference type="NCBI Taxonomy" id="657387"/>
    <lineage>
        <taxon>Bacteria</taxon>
        <taxon>Pseudomonadati</taxon>
        <taxon>Pseudomonadota</taxon>
        <taxon>Gammaproteobacteria</taxon>
        <taxon>Oceanospirillales</taxon>
        <taxon>Halomonadaceae</taxon>
        <taxon>Kushneria</taxon>
    </lineage>
</organism>
<evidence type="ECO:0000256" key="5">
    <source>
        <dbReference type="ARBA" id="ARBA00022692"/>
    </source>
</evidence>
<comment type="similarity">
    <text evidence="10">Belongs to the ZapG family.</text>
</comment>
<evidence type="ECO:0000256" key="10">
    <source>
        <dbReference type="ARBA" id="ARBA00035657"/>
    </source>
</evidence>
<feature type="compositionally biased region" description="Polar residues" evidence="14">
    <location>
        <begin position="125"/>
        <end position="139"/>
    </location>
</feature>
<dbReference type="GO" id="GO:0051301">
    <property type="term" value="P:cell division"/>
    <property type="evidence" value="ECO:0007669"/>
    <property type="project" value="UniProtKB-KW"/>
</dbReference>
<evidence type="ECO:0000256" key="14">
    <source>
        <dbReference type="SAM" id="MobiDB-lite"/>
    </source>
</evidence>
<dbReference type="Pfam" id="PF06295">
    <property type="entry name" value="ZapG-like"/>
    <property type="match status" value="1"/>
</dbReference>
<dbReference type="PANTHER" id="PTHR39579:SF1">
    <property type="entry name" value="INNER MEMBRANE PROTEIN YHCB"/>
    <property type="match status" value="1"/>
</dbReference>
<dbReference type="GO" id="GO:0008360">
    <property type="term" value="P:regulation of cell shape"/>
    <property type="evidence" value="ECO:0007669"/>
    <property type="project" value="UniProtKB-KW"/>
</dbReference>
<evidence type="ECO:0000256" key="12">
    <source>
        <dbReference type="ARBA" id="ARBA00035727"/>
    </source>
</evidence>
<keyword evidence="2" id="KW-1003">Cell membrane</keyword>
<evidence type="ECO:0000256" key="15">
    <source>
        <dbReference type="SAM" id="Phobius"/>
    </source>
</evidence>
<keyword evidence="4" id="KW-0132">Cell division</keyword>
<evidence type="ECO:0000256" key="7">
    <source>
        <dbReference type="ARBA" id="ARBA00022989"/>
    </source>
</evidence>
<evidence type="ECO:0000256" key="2">
    <source>
        <dbReference type="ARBA" id="ARBA00022475"/>
    </source>
</evidence>
<dbReference type="Proteomes" id="UP000322553">
    <property type="component" value="Chromosome"/>
</dbReference>
<keyword evidence="7 15" id="KW-1133">Transmembrane helix</keyword>
<keyword evidence="8 15" id="KW-0472">Membrane</keyword>
<keyword evidence="9" id="KW-0131">Cell cycle</keyword>
<keyword evidence="17" id="KW-1185">Reference proteome</keyword>
<name>A0A1S1NSL3_9GAMM</name>
<dbReference type="PANTHER" id="PTHR39579">
    <property type="entry name" value="INNER MEMBRANE PROTEIN YHCB"/>
    <property type="match status" value="1"/>
</dbReference>
<sequence>MLAPCRSQAHGNQRVQEGGDRFTVAAGFIDEVNKELLVSDGTTLWSIALLCLVAGIIIGVVATVLLKRSGSGQQRTRRRLAETELELDRVREQLDRHFSSIGEMARNLERQSNTLRQQIDQSAETLRNHRQTQPQTGPTPENKGDEDSAPLDAPRDYAANAHGTLDENYISRTRARHDQQPDQPSQPPRY</sequence>
<feature type="region of interest" description="Disordered" evidence="14">
    <location>
        <begin position="125"/>
        <end position="190"/>
    </location>
</feature>
<evidence type="ECO:0000256" key="13">
    <source>
        <dbReference type="SAM" id="Coils"/>
    </source>
</evidence>
<dbReference type="OrthoDB" id="6118727at2"/>
<dbReference type="STRING" id="657387.BH688_06275"/>
<evidence type="ECO:0000256" key="3">
    <source>
        <dbReference type="ARBA" id="ARBA00022519"/>
    </source>
</evidence>
<evidence type="ECO:0000256" key="1">
    <source>
        <dbReference type="ARBA" id="ARBA00004377"/>
    </source>
</evidence>
<accession>A0A1S1NSL3</accession>
<dbReference type="EMBL" id="CP043420">
    <property type="protein sequence ID" value="QEL11440.1"/>
    <property type="molecule type" value="Genomic_DNA"/>
</dbReference>
<dbReference type="GO" id="GO:0005886">
    <property type="term" value="C:plasma membrane"/>
    <property type="evidence" value="ECO:0007669"/>
    <property type="project" value="UniProtKB-SubCell"/>
</dbReference>
<keyword evidence="13" id="KW-0175">Coiled coil</keyword>
<dbReference type="AlphaFoldDB" id="A0A1S1NSL3"/>
<evidence type="ECO:0000313" key="17">
    <source>
        <dbReference type="Proteomes" id="UP000322553"/>
    </source>
</evidence>
<evidence type="ECO:0000313" key="16">
    <source>
        <dbReference type="EMBL" id="QEL11440.1"/>
    </source>
</evidence>
<keyword evidence="6" id="KW-0133">Cell shape</keyword>